<sequence length="271" mass="28750">MPSSKPKPWVIGNWKMNPETPMAQQQLTQQLIDQIIHDPASDMGATTLNLAVAPTFLHLLMVQQQLQQAKSPVQVVAQDVSRFAGTGAYTGDVSAQLLASAGITITLIGHSERRSLYAEGAVVLREKLQAAVKAGLDIVFCIGETLSEREAGQAEQVVLQQIAEVFDSVSLQDWQQHLIIAYEPVWAIGTGKTASPDDAESMHAAIRTGLKKYHPSLVDVPILYGGSVKPDNAASLAACANINGALVGGASLDAGSFIKIAQAFSHNCKAG</sequence>
<comment type="subcellular location">
    <subcellularLocation>
        <location evidence="8 9">Cytoplasm</location>
    </subcellularLocation>
</comment>
<evidence type="ECO:0000256" key="2">
    <source>
        <dbReference type="ARBA" id="ARBA00004939"/>
    </source>
</evidence>
<dbReference type="InterPro" id="IPR013785">
    <property type="entry name" value="Aldolase_TIM"/>
</dbReference>
<keyword evidence="11" id="KW-1185">Reference proteome</keyword>
<dbReference type="Proteomes" id="UP000192132">
    <property type="component" value="Unassembled WGS sequence"/>
</dbReference>
<evidence type="ECO:0000256" key="8">
    <source>
        <dbReference type="HAMAP-Rule" id="MF_00147"/>
    </source>
</evidence>
<evidence type="ECO:0000256" key="3">
    <source>
        <dbReference type="ARBA" id="ARBA00007422"/>
    </source>
</evidence>
<comment type="subunit">
    <text evidence="8 9">Homodimer.</text>
</comment>
<dbReference type="EMBL" id="MLCN01000016">
    <property type="protein sequence ID" value="ONG40827.1"/>
    <property type="molecule type" value="Genomic_DNA"/>
</dbReference>
<dbReference type="GO" id="GO:0005829">
    <property type="term" value="C:cytosol"/>
    <property type="evidence" value="ECO:0007669"/>
    <property type="project" value="TreeGrafter"/>
</dbReference>
<evidence type="ECO:0000256" key="4">
    <source>
        <dbReference type="ARBA" id="ARBA00022432"/>
    </source>
</evidence>
<dbReference type="InterPro" id="IPR000652">
    <property type="entry name" value="Triosephosphate_isomerase"/>
</dbReference>
<dbReference type="PROSITE" id="PS00171">
    <property type="entry name" value="TIM_1"/>
    <property type="match status" value="1"/>
</dbReference>
<feature type="active site" description="Electrophile" evidence="8">
    <location>
        <position position="110"/>
    </location>
</feature>
<dbReference type="GO" id="GO:0046166">
    <property type="term" value="P:glyceraldehyde-3-phosphate biosynthetic process"/>
    <property type="evidence" value="ECO:0007669"/>
    <property type="project" value="TreeGrafter"/>
</dbReference>
<comment type="similarity">
    <text evidence="3 8 9">Belongs to the triosephosphate isomerase family.</text>
</comment>
<dbReference type="PANTHER" id="PTHR21139:SF42">
    <property type="entry name" value="TRIOSEPHOSPHATE ISOMERASE"/>
    <property type="match status" value="1"/>
</dbReference>
<protein>
    <recommendedName>
        <fullName evidence="8 9">Triosephosphate isomerase</fullName>
        <shortName evidence="8">TIM</shortName>
        <shortName evidence="8">TPI</shortName>
        <ecNumber evidence="8 9">5.3.1.1</ecNumber>
    </recommendedName>
    <alternativeName>
        <fullName evidence="8">Triose-phosphate isomerase</fullName>
    </alternativeName>
</protein>
<evidence type="ECO:0000313" key="11">
    <source>
        <dbReference type="Proteomes" id="UP000192132"/>
    </source>
</evidence>
<evidence type="ECO:0000256" key="9">
    <source>
        <dbReference type="RuleBase" id="RU363013"/>
    </source>
</evidence>
<evidence type="ECO:0000256" key="6">
    <source>
        <dbReference type="ARBA" id="ARBA00023152"/>
    </source>
</evidence>
<dbReference type="InterPro" id="IPR035990">
    <property type="entry name" value="TIM_sf"/>
</dbReference>
<evidence type="ECO:0000256" key="7">
    <source>
        <dbReference type="ARBA" id="ARBA00023235"/>
    </source>
</evidence>
<comment type="pathway">
    <text evidence="2">Carbohydrate metabolism; erythritol degradation.</text>
</comment>
<comment type="pathway">
    <text evidence="1 8 9">Carbohydrate degradation; glycolysis; D-glyceraldehyde 3-phosphate from glycerone phosphate: step 1/1.</text>
</comment>
<dbReference type="Pfam" id="PF00121">
    <property type="entry name" value="TIM"/>
    <property type="match status" value="1"/>
</dbReference>
<dbReference type="InterPro" id="IPR022896">
    <property type="entry name" value="TrioseP_Isoase_bac/euk"/>
</dbReference>
<evidence type="ECO:0000256" key="1">
    <source>
        <dbReference type="ARBA" id="ARBA00004680"/>
    </source>
</evidence>
<comment type="function">
    <text evidence="8">Involved in the gluconeogenesis. Catalyzes stereospecifically the conversion of dihydroxyacetone phosphate (DHAP) to D-glyceraldehyde-3-phosphate (G3P).</text>
</comment>
<dbReference type="SUPFAM" id="SSF51351">
    <property type="entry name" value="Triosephosphate isomerase (TIM)"/>
    <property type="match status" value="1"/>
</dbReference>
<dbReference type="UniPathway" id="UPA00138"/>
<dbReference type="InterPro" id="IPR020861">
    <property type="entry name" value="Triosephosphate_isomerase_AS"/>
</dbReference>
<dbReference type="GO" id="GO:0004807">
    <property type="term" value="F:triose-phosphate isomerase activity"/>
    <property type="evidence" value="ECO:0007669"/>
    <property type="project" value="UniProtKB-UniRule"/>
</dbReference>
<keyword evidence="4 8" id="KW-0312">Gluconeogenesis</keyword>
<evidence type="ECO:0000313" key="10">
    <source>
        <dbReference type="EMBL" id="ONG40827.1"/>
    </source>
</evidence>
<feature type="binding site" evidence="8">
    <location>
        <begin position="13"/>
        <end position="15"/>
    </location>
    <ligand>
        <name>substrate</name>
    </ligand>
</feature>
<feature type="binding site" evidence="8">
    <location>
        <begin position="248"/>
        <end position="249"/>
    </location>
    <ligand>
        <name>substrate</name>
    </ligand>
</feature>
<feature type="binding site" evidence="8">
    <location>
        <position position="227"/>
    </location>
    <ligand>
        <name>substrate</name>
    </ligand>
</feature>
<feature type="active site" description="Proton acceptor" evidence="8">
    <location>
        <position position="183"/>
    </location>
</feature>
<dbReference type="PROSITE" id="PS51440">
    <property type="entry name" value="TIM_2"/>
    <property type="match status" value="1"/>
</dbReference>
<name>A0A1S8CWJ6_9GAMM</name>
<dbReference type="GO" id="GO:0006094">
    <property type="term" value="P:gluconeogenesis"/>
    <property type="evidence" value="ECO:0007669"/>
    <property type="project" value="UniProtKB-UniRule"/>
</dbReference>
<dbReference type="HAMAP" id="MF_00147_B">
    <property type="entry name" value="TIM_B"/>
    <property type="match status" value="1"/>
</dbReference>
<organism evidence="10 11">
    <name type="scientific">Alkanindiges hydrocarboniclasticus</name>
    <dbReference type="NCBI Taxonomy" id="1907941"/>
    <lineage>
        <taxon>Bacteria</taxon>
        <taxon>Pseudomonadati</taxon>
        <taxon>Pseudomonadota</taxon>
        <taxon>Gammaproteobacteria</taxon>
        <taxon>Moraxellales</taxon>
        <taxon>Moraxellaceae</taxon>
        <taxon>Alkanindiges</taxon>
    </lineage>
</organism>
<keyword evidence="5 8" id="KW-0963">Cytoplasm</keyword>
<gene>
    <name evidence="8" type="primary">tpiA</name>
    <name evidence="10" type="ORF">BKE30_06680</name>
</gene>
<evidence type="ECO:0000256" key="5">
    <source>
        <dbReference type="ARBA" id="ARBA00022490"/>
    </source>
</evidence>
<feature type="binding site" evidence="8">
    <location>
        <position position="189"/>
    </location>
    <ligand>
        <name>substrate</name>
    </ligand>
</feature>
<comment type="pathway">
    <text evidence="8 9">Carbohydrate biosynthesis; gluconeogenesis.</text>
</comment>
<dbReference type="FunFam" id="3.20.20.70:FF:000016">
    <property type="entry name" value="Triosephosphate isomerase"/>
    <property type="match status" value="1"/>
</dbReference>
<dbReference type="AlphaFoldDB" id="A0A1S8CWJ6"/>
<dbReference type="GO" id="GO:0006096">
    <property type="term" value="P:glycolytic process"/>
    <property type="evidence" value="ECO:0007669"/>
    <property type="project" value="UniProtKB-UniRule"/>
</dbReference>
<dbReference type="NCBIfam" id="TIGR00419">
    <property type="entry name" value="tim"/>
    <property type="match status" value="1"/>
</dbReference>
<dbReference type="Gene3D" id="3.20.20.70">
    <property type="entry name" value="Aldolase class I"/>
    <property type="match status" value="1"/>
</dbReference>
<dbReference type="PANTHER" id="PTHR21139">
    <property type="entry name" value="TRIOSEPHOSPHATE ISOMERASE"/>
    <property type="match status" value="1"/>
</dbReference>
<dbReference type="RefSeq" id="WP_076877840.1">
    <property type="nucleotide sequence ID" value="NZ_MLCN01000016.1"/>
</dbReference>
<dbReference type="STRING" id="1907941.BKE30_06680"/>
<proteinExistence type="inferred from homology"/>
<dbReference type="CDD" id="cd00311">
    <property type="entry name" value="TIM"/>
    <property type="match status" value="1"/>
</dbReference>
<comment type="catalytic activity">
    <reaction evidence="8 9">
        <text>D-glyceraldehyde 3-phosphate = dihydroxyacetone phosphate</text>
        <dbReference type="Rhea" id="RHEA:18585"/>
        <dbReference type="ChEBI" id="CHEBI:57642"/>
        <dbReference type="ChEBI" id="CHEBI:59776"/>
        <dbReference type="EC" id="5.3.1.1"/>
    </reaction>
</comment>
<keyword evidence="6 8" id="KW-0324">Glycolysis</keyword>
<dbReference type="OrthoDB" id="9809429at2"/>
<dbReference type="GO" id="GO:0019563">
    <property type="term" value="P:glycerol catabolic process"/>
    <property type="evidence" value="ECO:0007669"/>
    <property type="project" value="TreeGrafter"/>
</dbReference>
<keyword evidence="7 8" id="KW-0413">Isomerase</keyword>
<dbReference type="UniPathway" id="UPA00109">
    <property type="reaction ID" value="UER00189"/>
</dbReference>
<dbReference type="EC" id="5.3.1.1" evidence="8 9"/>
<accession>A0A1S8CWJ6</accession>
<comment type="caution">
    <text evidence="10">The sequence shown here is derived from an EMBL/GenBank/DDBJ whole genome shotgun (WGS) entry which is preliminary data.</text>
</comment>
<reference evidence="10 11" key="1">
    <citation type="submission" date="2016-10" db="EMBL/GenBank/DDBJ databases">
        <title>Draft Genome sequence of Alkanindiges sp. strain H1.</title>
        <authorList>
            <person name="Subhash Y."/>
            <person name="Lee S."/>
        </authorList>
    </citation>
    <scope>NUCLEOTIDE SEQUENCE [LARGE SCALE GENOMIC DNA]</scope>
    <source>
        <strain evidence="10 11">H1</strain>
    </source>
</reference>